<dbReference type="EMBL" id="JANQDX010000006">
    <property type="protein sequence ID" value="KAL0923345.1"/>
    <property type="molecule type" value="Genomic_DNA"/>
</dbReference>
<proteinExistence type="predicted"/>
<feature type="compositionally biased region" description="Low complexity" evidence="1">
    <location>
        <begin position="105"/>
        <end position="117"/>
    </location>
</feature>
<reference evidence="3 4" key="1">
    <citation type="journal article" date="2024" name="Plant Biotechnol. J.">
        <title>Dendrobium thyrsiflorum genome and its molecular insights into genes involved in important horticultural traits.</title>
        <authorList>
            <person name="Chen B."/>
            <person name="Wang J.Y."/>
            <person name="Zheng P.J."/>
            <person name="Li K.L."/>
            <person name="Liang Y.M."/>
            <person name="Chen X.F."/>
            <person name="Zhang C."/>
            <person name="Zhao X."/>
            <person name="He X."/>
            <person name="Zhang G.Q."/>
            <person name="Liu Z.J."/>
            <person name="Xu Q."/>
        </authorList>
    </citation>
    <scope>NUCLEOTIDE SEQUENCE [LARGE SCALE GENOMIC DNA]</scope>
    <source>
        <strain evidence="3">GZMU011</strain>
    </source>
</reference>
<sequence>MAGENSPGTTQSAEAAEATVRAVTKRYDALVAVRTKALKGKGAWYWANLEPLLVHGSDSGLPKAVKLRCSLCNAIFSASNPSRTASEHLKRGTCPNFSSAAAVASSSAPRPISSLPPYGKRTSPSSAPAKTSYLALVDPSTAEPAFSSSPTPPPPPPPPPALPAPHQRLLFSGGREDIDALAMLEDSVKRLKSPKASPRPALPKPLSDAALSLLTDWFLESAGAASPSSLSHPKLQSFLHQIGLPALSPRRITGPLLDSRFHEARADSDARARDAVFFQLESAGWNSDTEDTQSLISLAVNLPNGTTAAHRVMLISARAPSDYAEEVLLTAIASITDDDTSRRCVGIVADRFKSKALRRIETEHKWMVNLHCQLQGFNSLIKDFARDLPLFRSIAANCSRLSAFFNTHSLARALLHKHQLQHLNHSHLLHSPPPSSNNIDSVFAMLEDVTNSSHSLQSAILENEFKLLCMDDPTAREFTEMIGNVRFWTELEAVRSLVNLVKTMSNEMEAERPAVGRCLPIWNELRAKVKDWRAKFNVEEDTVDHVVERRFKKNYHPAWSAAFILDPLYLTKDASGKYLPPFKYLTPEQEKDVDRLITRLVSREEAHIALMELMKWRTEGLDPLYAQAVQVKHLDPATGKMKVANPQSSRLVWETCLSEFRSLGKVAVRLIFLHCTAYRVRCSASLLRLGRRSPAAAERVEKMVFVAAHARFERRSFVSNEEKDPEIFGEEEDVSAEASSVFKDFHECDLVLIFLQRATRRCSLVYVNSQTRELNLLGGVRSPLQASHSPLSEPRHQPPIHRRLIPATGRRMTERLELVAFVAGFMLHARVMDVALHVLLGTDLEDWRFCSGYRIFGDTRWNPDPAQLGNDGDRLPDGVIPVTSGTFYPLTLLTLSRPS</sequence>
<dbReference type="Proteomes" id="UP001552299">
    <property type="component" value="Unassembled WGS sequence"/>
</dbReference>
<dbReference type="SUPFAM" id="SSF53098">
    <property type="entry name" value="Ribonuclease H-like"/>
    <property type="match status" value="1"/>
</dbReference>
<name>A0ABD0VF92_DENTH</name>
<comment type="caution">
    <text evidence="3">The sequence shown here is derived from an EMBL/GenBank/DDBJ whole genome shotgun (WGS) entry which is preliminary data.</text>
</comment>
<keyword evidence="4" id="KW-1185">Reference proteome</keyword>
<protein>
    <recommendedName>
        <fullName evidence="2">DUF7963 domain-containing protein</fullName>
    </recommendedName>
</protein>
<dbReference type="Pfam" id="PF25908">
    <property type="entry name" value="DUF7963"/>
    <property type="match status" value="1"/>
</dbReference>
<accession>A0ABD0VF92</accession>
<evidence type="ECO:0000313" key="4">
    <source>
        <dbReference type="Proteomes" id="UP001552299"/>
    </source>
</evidence>
<feature type="region of interest" description="Disordered" evidence="1">
    <location>
        <begin position="141"/>
        <end position="167"/>
    </location>
</feature>
<gene>
    <name evidence="3" type="ORF">M5K25_007399</name>
</gene>
<dbReference type="InterPro" id="IPR058269">
    <property type="entry name" value="DUF7963"/>
</dbReference>
<dbReference type="InterPro" id="IPR012337">
    <property type="entry name" value="RNaseH-like_sf"/>
</dbReference>
<evidence type="ECO:0000313" key="3">
    <source>
        <dbReference type="EMBL" id="KAL0923345.1"/>
    </source>
</evidence>
<dbReference type="PANTHER" id="PTHR32166">
    <property type="entry name" value="OSJNBA0013A04.12 PROTEIN"/>
    <property type="match status" value="1"/>
</dbReference>
<feature type="domain" description="DUF7963" evidence="2">
    <location>
        <begin position="15"/>
        <end position="98"/>
    </location>
</feature>
<evidence type="ECO:0000256" key="1">
    <source>
        <dbReference type="SAM" id="MobiDB-lite"/>
    </source>
</evidence>
<feature type="region of interest" description="Disordered" evidence="1">
    <location>
        <begin position="105"/>
        <end position="129"/>
    </location>
</feature>
<dbReference type="AlphaFoldDB" id="A0ABD0VF92"/>
<organism evidence="3 4">
    <name type="scientific">Dendrobium thyrsiflorum</name>
    <name type="common">Pinecone-like raceme dendrobium</name>
    <name type="synonym">Orchid</name>
    <dbReference type="NCBI Taxonomy" id="117978"/>
    <lineage>
        <taxon>Eukaryota</taxon>
        <taxon>Viridiplantae</taxon>
        <taxon>Streptophyta</taxon>
        <taxon>Embryophyta</taxon>
        <taxon>Tracheophyta</taxon>
        <taxon>Spermatophyta</taxon>
        <taxon>Magnoliopsida</taxon>
        <taxon>Liliopsida</taxon>
        <taxon>Asparagales</taxon>
        <taxon>Orchidaceae</taxon>
        <taxon>Epidendroideae</taxon>
        <taxon>Malaxideae</taxon>
        <taxon>Dendrobiinae</taxon>
        <taxon>Dendrobium</taxon>
    </lineage>
</organism>
<feature type="compositionally biased region" description="Pro residues" evidence="1">
    <location>
        <begin position="150"/>
        <end position="163"/>
    </location>
</feature>
<dbReference type="PANTHER" id="PTHR32166:SF24">
    <property type="entry name" value="F16P17.2 PROTEIN"/>
    <property type="match status" value="1"/>
</dbReference>
<evidence type="ECO:0000259" key="2">
    <source>
        <dbReference type="Pfam" id="PF25908"/>
    </source>
</evidence>